<comment type="subcellular location">
    <subcellularLocation>
        <location evidence="1">Cytoplasm</location>
        <location evidence="1">Cytosol</location>
    </subcellularLocation>
</comment>
<dbReference type="PANTHER" id="PTHR13265">
    <property type="entry name" value="THO COMPLEX SUBUNIT 1"/>
    <property type="match status" value="1"/>
</dbReference>
<dbReference type="Pfam" id="PF23679">
    <property type="entry name" value="UPA-FIIND"/>
    <property type="match status" value="1"/>
</dbReference>
<dbReference type="InterPro" id="IPR000488">
    <property type="entry name" value="Death_dom"/>
</dbReference>
<evidence type="ECO:0000259" key="5">
    <source>
        <dbReference type="PROSITE" id="PS51830"/>
    </source>
</evidence>
<name>A0ABM1JMN1_GEKJA</name>
<dbReference type="InterPro" id="IPR021861">
    <property type="entry name" value="THO_THOC1"/>
</dbReference>
<feature type="region of interest" description="Disordered" evidence="3">
    <location>
        <begin position="23"/>
        <end position="76"/>
    </location>
</feature>
<feature type="region of interest" description="Disordered" evidence="3">
    <location>
        <begin position="318"/>
        <end position="358"/>
    </location>
</feature>
<accession>A0ABM1JMN1</accession>
<dbReference type="RefSeq" id="XP_015262718.1">
    <property type="nucleotide sequence ID" value="XM_015407232.1"/>
</dbReference>
<dbReference type="Pfam" id="PF00531">
    <property type="entry name" value="Death"/>
    <property type="match status" value="1"/>
</dbReference>
<sequence length="457" mass="51958">MTNVLEYLQVDSCDSGIATLEEREDCDFQDEDSTLENKSGDDDSSNSDSESGSESDSDTDEDESNKELEDKAPGSNCVKAEVNTQEHCEHCRIQQGQQEQVTPRRLSRGQYWLKLDAEGVYQCAVTGLIFEVTKAAVIKYSLLSWSKFANYIKEPWIVGGPIYDVTCTSTSVLTSIQFPHTFCLNEHSSDTTFKVFHFKNNGAEFEGSIDHSATHVKWQDVSRAVKLSGKKFIKIEKPPCQKLLQGGKKYRLISEPEAEITPEEIEFVDDSLLKVKSYIEVYLEQPVELTLSLVEMDSEETVWKAKLRECDWIQHNQNDNEQKRRTGSIRRRKSSNSLSEEELCNKRVKGNDTTDGTTTKTVLTDKQLMILAKKMGKDWKVIGIQCLNLSIEDIEQIEAKEEDINMYKCKMLRKWRDSEKNNGTAKHLYGCLNGQASHEVIEILKDHPPRILQNLGG</sequence>
<dbReference type="Proteomes" id="UP000694871">
    <property type="component" value="Unplaced"/>
</dbReference>
<dbReference type="Gene3D" id="1.10.533.10">
    <property type="entry name" value="Death Domain, Fas"/>
    <property type="match status" value="1"/>
</dbReference>
<evidence type="ECO:0000256" key="3">
    <source>
        <dbReference type="SAM" id="MobiDB-lite"/>
    </source>
</evidence>
<reference evidence="7" key="1">
    <citation type="submission" date="2025-08" db="UniProtKB">
        <authorList>
            <consortium name="RefSeq"/>
        </authorList>
    </citation>
    <scope>IDENTIFICATION</scope>
</reference>
<feature type="compositionally biased region" description="Acidic residues" evidence="3">
    <location>
        <begin position="51"/>
        <end position="64"/>
    </location>
</feature>
<feature type="compositionally biased region" description="Basic residues" evidence="3">
    <location>
        <begin position="325"/>
        <end position="334"/>
    </location>
</feature>
<dbReference type="Pfam" id="PF13553">
    <property type="entry name" value="FIIND"/>
    <property type="match status" value="1"/>
</dbReference>
<keyword evidence="6" id="KW-1185">Reference proteome</keyword>
<evidence type="ECO:0000259" key="4">
    <source>
        <dbReference type="PROSITE" id="PS50017"/>
    </source>
</evidence>
<feature type="compositionally biased region" description="Acidic residues" evidence="3">
    <location>
        <begin position="23"/>
        <end position="34"/>
    </location>
</feature>
<dbReference type="InterPro" id="IPR025307">
    <property type="entry name" value="FIIND_dom"/>
</dbReference>
<protein>
    <submittedName>
        <fullName evidence="7">Uncharacterized protein LOC107107021</fullName>
    </submittedName>
</protein>
<evidence type="ECO:0000313" key="6">
    <source>
        <dbReference type="Proteomes" id="UP000694871"/>
    </source>
</evidence>
<feature type="domain" description="FIIND" evidence="5">
    <location>
        <begin position="92"/>
        <end position="321"/>
    </location>
</feature>
<evidence type="ECO:0000313" key="7">
    <source>
        <dbReference type="RefSeq" id="XP_015262718.1"/>
    </source>
</evidence>
<feature type="compositionally biased region" description="Basic and acidic residues" evidence="3">
    <location>
        <begin position="343"/>
        <end position="352"/>
    </location>
</feature>
<evidence type="ECO:0000256" key="1">
    <source>
        <dbReference type="ARBA" id="ARBA00004514"/>
    </source>
</evidence>
<dbReference type="InterPro" id="IPR011029">
    <property type="entry name" value="DEATH-like_dom_sf"/>
</dbReference>
<feature type="domain" description="Death" evidence="4">
    <location>
        <begin position="387"/>
        <end position="448"/>
    </location>
</feature>
<dbReference type="GeneID" id="107107021"/>
<dbReference type="SUPFAM" id="SSF47986">
    <property type="entry name" value="DEATH domain"/>
    <property type="match status" value="1"/>
</dbReference>
<gene>
    <name evidence="7" type="primary">LOC107107021</name>
</gene>
<dbReference type="CDD" id="cd01670">
    <property type="entry name" value="Death"/>
    <property type="match status" value="1"/>
</dbReference>
<evidence type="ECO:0000256" key="2">
    <source>
        <dbReference type="ARBA" id="ARBA00022490"/>
    </source>
</evidence>
<dbReference type="PANTHER" id="PTHR13265:SF1">
    <property type="entry name" value="CASPASE RECRUITMENT DOMAIN-CONTAINING PROTEIN 8"/>
    <property type="match status" value="1"/>
</dbReference>
<organism evidence="6 7">
    <name type="scientific">Gekko japonicus</name>
    <name type="common">Schlegel's Japanese gecko</name>
    <dbReference type="NCBI Taxonomy" id="146911"/>
    <lineage>
        <taxon>Eukaryota</taxon>
        <taxon>Metazoa</taxon>
        <taxon>Chordata</taxon>
        <taxon>Craniata</taxon>
        <taxon>Vertebrata</taxon>
        <taxon>Euteleostomi</taxon>
        <taxon>Lepidosauria</taxon>
        <taxon>Squamata</taxon>
        <taxon>Bifurcata</taxon>
        <taxon>Gekkota</taxon>
        <taxon>Gekkonidae</taxon>
        <taxon>Gekkoninae</taxon>
        <taxon>Gekko</taxon>
    </lineage>
</organism>
<keyword evidence="2" id="KW-0963">Cytoplasm</keyword>
<dbReference type="PROSITE" id="PS51830">
    <property type="entry name" value="FIIND"/>
    <property type="match status" value="1"/>
</dbReference>
<dbReference type="PROSITE" id="PS50017">
    <property type="entry name" value="DEATH_DOMAIN"/>
    <property type="match status" value="1"/>
</dbReference>
<proteinExistence type="predicted"/>